<dbReference type="AlphaFoldDB" id="A0AAN6W0F0"/>
<reference evidence="2" key="2">
    <citation type="submission" date="2023-05" db="EMBL/GenBank/DDBJ databases">
        <authorList>
            <consortium name="Lawrence Berkeley National Laboratory"/>
            <person name="Steindorff A."/>
            <person name="Hensen N."/>
            <person name="Bonometti L."/>
            <person name="Westerberg I."/>
            <person name="Brannstrom I.O."/>
            <person name="Guillou S."/>
            <person name="Cros-Aarteil S."/>
            <person name="Calhoun S."/>
            <person name="Haridas S."/>
            <person name="Kuo A."/>
            <person name="Mondo S."/>
            <person name="Pangilinan J."/>
            <person name="Riley R."/>
            <person name="Labutti K."/>
            <person name="Andreopoulos B."/>
            <person name="Lipzen A."/>
            <person name="Chen C."/>
            <person name="Yanf M."/>
            <person name="Daum C."/>
            <person name="Ng V."/>
            <person name="Clum A."/>
            <person name="Ohm R."/>
            <person name="Martin F."/>
            <person name="Silar P."/>
            <person name="Natvig D."/>
            <person name="Lalanne C."/>
            <person name="Gautier V."/>
            <person name="Ament-Velasquez S.L."/>
            <person name="Kruys A."/>
            <person name="Hutchinson M.I."/>
            <person name="Powell A.J."/>
            <person name="Barry K."/>
            <person name="Miller A.N."/>
            <person name="Grigoriev I.V."/>
            <person name="Debuchy R."/>
            <person name="Gladieux P."/>
            <person name="Thoren M.H."/>
            <person name="Johannesson H."/>
        </authorList>
    </citation>
    <scope>NUCLEOTIDE SEQUENCE</scope>
    <source>
        <strain evidence="2">CBS 892.96</strain>
    </source>
</reference>
<evidence type="ECO:0000313" key="3">
    <source>
        <dbReference type="Proteomes" id="UP001302321"/>
    </source>
</evidence>
<gene>
    <name evidence="2" type="ORF">QBC36DRAFT_314513</name>
</gene>
<keyword evidence="3" id="KW-1185">Reference proteome</keyword>
<proteinExistence type="predicted"/>
<dbReference type="Proteomes" id="UP001302321">
    <property type="component" value="Unassembled WGS sequence"/>
</dbReference>
<keyword evidence="1" id="KW-0812">Transmembrane</keyword>
<keyword evidence="1" id="KW-0472">Membrane</keyword>
<name>A0AAN6W0F0_9PEZI</name>
<protein>
    <submittedName>
        <fullName evidence="2">Uncharacterized protein</fullName>
    </submittedName>
</protein>
<accession>A0AAN6W0F0</accession>
<comment type="caution">
    <text evidence="2">The sequence shown here is derived from an EMBL/GenBank/DDBJ whole genome shotgun (WGS) entry which is preliminary data.</text>
</comment>
<dbReference type="EMBL" id="MU866394">
    <property type="protein sequence ID" value="KAK4172781.1"/>
    <property type="molecule type" value="Genomic_DNA"/>
</dbReference>
<organism evidence="2 3">
    <name type="scientific">Triangularia setosa</name>
    <dbReference type="NCBI Taxonomy" id="2587417"/>
    <lineage>
        <taxon>Eukaryota</taxon>
        <taxon>Fungi</taxon>
        <taxon>Dikarya</taxon>
        <taxon>Ascomycota</taxon>
        <taxon>Pezizomycotina</taxon>
        <taxon>Sordariomycetes</taxon>
        <taxon>Sordariomycetidae</taxon>
        <taxon>Sordariales</taxon>
        <taxon>Podosporaceae</taxon>
        <taxon>Triangularia</taxon>
    </lineage>
</organism>
<sequence>MSSKRSETSRIRGPETDSSTSIAHLSLTITTSFDISDLTVPSVKGVILHACPTPERASIAIEVPEDEEMALSQKSETPNAENRYGVDHLDSRAVWRPFMLQRHIFHALKTFLMLLIVGVETIFIISEKHQGLAAASFSVMVCYA</sequence>
<evidence type="ECO:0000256" key="1">
    <source>
        <dbReference type="SAM" id="Phobius"/>
    </source>
</evidence>
<keyword evidence="1" id="KW-1133">Transmembrane helix</keyword>
<evidence type="ECO:0000313" key="2">
    <source>
        <dbReference type="EMBL" id="KAK4172781.1"/>
    </source>
</evidence>
<reference evidence="2" key="1">
    <citation type="journal article" date="2023" name="Mol. Phylogenet. Evol.">
        <title>Genome-scale phylogeny and comparative genomics of the fungal order Sordariales.</title>
        <authorList>
            <person name="Hensen N."/>
            <person name="Bonometti L."/>
            <person name="Westerberg I."/>
            <person name="Brannstrom I.O."/>
            <person name="Guillou S."/>
            <person name="Cros-Aarteil S."/>
            <person name="Calhoun S."/>
            <person name="Haridas S."/>
            <person name="Kuo A."/>
            <person name="Mondo S."/>
            <person name="Pangilinan J."/>
            <person name="Riley R."/>
            <person name="LaButti K."/>
            <person name="Andreopoulos B."/>
            <person name="Lipzen A."/>
            <person name="Chen C."/>
            <person name="Yan M."/>
            <person name="Daum C."/>
            <person name="Ng V."/>
            <person name="Clum A."/>
            <person name="Steindorff A."/>
            <person name="Ohm R.A."/>
            <person name="Martin F."/>
            <person name="Silar P."/>
            <person name="Natvig D.O."/>
            <person name="Lalanne C."/>
            <person name="Gautier V."/>
            <person name="Ament-Velasquez S.L."/>
            <person name="Kruys A."/>
            <person name="Hutchinson M.I."/>
            <person name="Powell A.J."/>
            <person name="Barry K."/>
            <person name="Miller A.N."/>
            <person name="Grigoriev I.V."/>
            <person name="Debuchy R."/>
            <person name="Gladieux P."/>
            <person name="Hiltunen Thoren M."/>
            <person name="Johannesson H."/>
        </authorList>
    </citation>
    <scope>NUCLEOTIDE SEQUENCE</scope>
    <source>
        <strain evidence="2">CBS 892.96</strain>
    </source>
</reference>
<feature type="transmembrane region" description="Helical" evidence="1">
    <location>
        <begin position="104"/>
        <end position="125"/>
    </location>
</feature>